<dbReference type="EMBL" id="SMZQ01000010">
    <property type="protein sequence ID" value="TDL33746.1"/>
    <property type="molecule type" value="Genomic_DNA"/>
</dbReference>
<protein>
    <submittedName>
        <fullName evidence="2">Uncharacterized protein</fullName>
    </submittedName>
</protein>
<dbReference type="Proteomes" id="UP000294621">
    <property type="component" value="Unassembled WGS sequence"/>
</dbReference>
<dbReference type="RefSeq" id="WP_133351279.1">
    <property type="nucleotide sequence ID" value="NZ_SMZQ01000010.1"/>
</dbReference>
<evidence type="ECO:0000313" key="3">
    <source>
        <dbReference type="Proteomes" id="UP000294621"/>
    </source>
</evidence>
<sequence>MSAPASDASSARKSGAGAEDIGPVAAECREVGGDDGPYALRRRVLPGKLEGLRIHTVDRCGRGQELPGQGLERRHMDLRPVEEADRAGSVRAKFGHEA</sequence>
<organism evidence="2 3">
    <name type="scientific">Arthrobacter nitrophenolicus</name>
    <dbReference type="NCBI Taxonomy" id="683150"/>
    <lineage>
        <taxon>Bacteria</taxon>
        <taxon>Bacillati</taxon>
        <taxon>Actinomycetota</taxon>
        <taxon>Actinomycetes</taxon>
        <taxon>Micrococcales</taxon>
        <taxon>Micrococcaceae</taxon>
        <taxon>Arthrobacter</taxon>
    </lineage>
</organism>
<evidence type="ECO:0000313" key="2">
    <source>
        <dbReference type="EMBL" id="TDL33746.1"/>
    </source>
</evidence>
<gene>
    <name evidence="2" type="ORF">E2R57_17765</name>
</gene>
<comment type="caution">
    <text evidence="2">The sequence shown here is derived from an EMBL/GenBank/DDBJ whole genome shotgun (WGS) entry which is preliminary data.</text>
</comment>
<reference evidence="2 3" key="1">
    <citation type="submission" date="2019-03" db="EMBL/GenBank/DDBJ databases">
        <title>Genome Sequencing and Assembly of Various Microbes Isolated from Partially Reclaimed Soil and Acid Mine Drainage (AMD) Site.</title>
        <authorList>
            <person name="Steinbock B."/>
            <person name="Bechtold R."/>
            <person name="Sevigny J.L."/>
            <person name="Thomas D."/>
            <person name="Cuthill L.R."/>
            <person name="Aveiro Johannsen E.J."/>
            <person name="Thomas K."/>
            <person name="Ghosh A."/>
        </authorList>
    </citation>
    <scope>NUCLEOTIDE SEQUENCE [LARGE SCALE GENOMIC DNA]</scope>
    <source>
        <strain evidence="2 3">S-A1</strain>
    </source>
</reference>
<evidence type="ECO:0000256" key="1">
    <source>
        <dbReference type="SAM" id="MobiDB-lite"/>
    </source>
</evidence>
<feature type="compositionally biased region" description="Basic and acidic residues" evidence="1">
    <location>
        <begin position="71"/>
        <end position="98"/>
    </location>
</feature>
<name>A0A4R5XSB6_9MICC</name>
<feature type="region of interest" description="Disordered" evidence="1">
    <location>
        <begin position="1"/>
        <end position="23"/>
    </location>
</feature>
<feature type="region of interest" description="Disordered" evidence="1">
    <location>
        <begin position="61"/>
        <end position="98"/>
    </location>
</feature>
<accession>A0A4R5XSB6</accession>
<proteinExistence type="predicted"/>
<dbReference type="AlphaFoldDB" id="A0A4R5XSB6"/>